<reference evidence="7 8" key="1">
    <citation type="submission" date="2014-02" db="EMBL/GenBank/DDBJ databases">
        <title>Transposable element dynamics among asymbiotic and ectomycorrhizal Amanita fungi.</title>
        <authorList>
            <consortium name="DOE Joint Genome Institute"/>
            <person name="Hess J."/>
            <person name="Skrede I."/>
            <person name="Wolfe B."/>
            <person name="LaButti K."/>
            <person name="Ohm R.A."/>
            <person name="Grigoriev I.V."/>
            <person name="Pringle A."/>
        </authorList>
    </citation>
    <scope>NUCLEOTIDE SEQUENCE [LARGE SCALE GENOMIC DNA]</scope>
    <source>
        <strain evidence="7 8">SKay4041</strain>
    </source>
</reference>
<evidence type="ECO:0000256" key="2">
    <source>
        <dbReference type="ARBA" id="ARBA00009836"/>
    </source>
</evidence>
<dbReference type="PANTHER" id="PTHR12684:SF2">
    <property type="entry name" value="TRNA 2'-PHOSPHOTRANSFERASE 1"/>
    <property type="match status" value="1"/>
</dbReference>
<dbReference type="Pfam" id="PF01885">
    <property type="entry name" value="PTS_2-RNA"/>
    <property type="match status" value="1"/>
</dbReference>
<comment type="catalytic activity">
    <reaction evidence="6">
        <text>2'-phospho-[ligated tRNA] + NAD(+) = mature tRNA + ADP-alpha-D-ribose 1'',2''-cyclic phosphate + nicotinamide</text>
        <dbReference type="Rhea" id="RHEA:23324"/>
        <dbReference type="Rhea" id="RHEA-COMP:11106"/>
        <dbReference type="Rhea" id="RHEA-COMP:11107"/>
        <dbReference type="ChEBI" id="CHEBI:17154"/>
        <dbReference type="ChEBI" id="CHEBI:57540"/>
        <dbReference type="ChEBI" id="CHEBI:76596"/>
        <dbReference type="ChEBI" id="CHEBI:82883"/>
        <dbReference type="ChEBI" id="CHEBI:85027"/>
        <dbReference type="EC" id="2.7.1.160"/>
    </reaction>
</comment>
<evidence type="ECO:0000313" key="7">
    <source>
        <dbReference type="EMBL" id="PFH53235.1"/>
    </source>
</evidence>
<keyword evidence="8" id="KW-1185">Reference proteome</keyword>
<dbReference type="PANTHER" id="PTHR12684">
    <property type="entry name" value="PUTATIVE PHOSPHOTRANSFERASE"/>
    <property type="match status" value="1"/>
</dbReference>
<dbReference type="SUPFAM" id="SSF56399">
    <property type="entry name" value="ADP-ribosylation"/>
    <property type="match status" value="1"/>
</dbReference>
<comment type="function">
    <text evidence="1">Catalyzes the last step of tRNA splicing, the transfer of the splice junction 2'-phosphate from ligated tRNA to NAD to produce ADP-ribose 1''-2'' cyclic phosphate.</text>
</comment>
<evidence type="ECO:0000256" key="1">
    <source>
        <dbReference type="ARBA" id="ARBA00003343"/>
    </source>
</evidence>
<dbReference type="InterPro" id="IPR042080">
    <property type="entry name" value="RNA_2'-PTrans_N"/>
</dbReference>
<comment type="similarity">
    <text evidence="2">Belongs to the KptA/TPT1 family.</text>
</comment>
<evidence type="ECO:0000256" key="5">
    <source>
        <dbReference type="ARBA" id="ARBA00023027"/>
    </source>
</evidence>
<keyword evidence="4" id="KW-0808">Transferase</keyword>
<gene>
    <name evidence="7" type="ORF">AMATHDRAFT_137757</name>
</gene>
<evidence type="ECO:0000256" key="4">
    <source>
        <dbReference type="ARBA" id="ARBA00022679"/>
    </source>
</evidence>
<dbReference type="InterPro" id="IPR042081">
    <property type="entry name" value="RNA_2'-PTrans_C"/>
</dbReference>
<accession>A0A2A9NQI5</accession>
<dbReference type="EC" id="2.7.1.160" evidence="3"/>
<dbReference type="STRING" id="703135.A0A2A9NQI5"/>
<dbReference type="AlphaFoldDB" id="A0A2A9NQI5"/>
<proteinExistence type="inferred from homology"/>
<dbReference type="OrthoDB" id="419694at2759"/>
<sequence>MSSSVLNTSWYSHQPSQEGAKELYRKRHFHISRTLAWLLRHSAEQQCLYMRRDGYVCVQDLLNHPKLRGVSFIMLEDIVKRDMKQKFHLLYDPRKVNSPGAPSQLQLTSWWIRANQGHSLRHIGVALKRIVKVNEIPMAVHGTTVEAWKVIAKQGISRMGRKHIHLAQGAPGANVISGIRNTSRVLIFIDIERAMQNGIKFYLSDNGVILTEGNAYGLLEPCYFKKVEFVEIKTMLLDV</sequence>
<dbReference type="GO" id="GO:0006388">
    <property type="term" value="P:tRNA splicing, via endonucleolytic cleavage and ligation"/>
    <property type="evidence" value="ECO:0007669"/>
    <property type="project" value="TreeGrafter"/>
</dbReference>
<name>A0A2A9NQI5_9AGAR</name>
<dbReference type="InterPro" id="IPR002745">
    <property type="entry name" value="Ptrans_KptA/Tpt1"/>
</dbReference>
<dbReference type="Gene3D" id="3.20.170.30">
    <property type="match status" value="1"/>
</dbReference>
<protein>
    <recommendedName>
        <fullName evidence="3">2'-phosphotransferase</fullName>
        <ecNumber evidence="3">2.7.1.160</ecNumber>
    </recommendedName>
</protein>
<organism evidence="7 8">
    <name type="scientific">Amanita thiersii Skay4041</name>
    <dbReference type="NCBI Taxonomy" id="703135"/>
    <lineage>
        <taxon>Eukaryota</taxon>
        <taxon>Fungi</taxon>
        <taxon>Dikarya</taxon>
        <taxon>Basidiomycota</taxon>
        <taxon>Agaricomycotina</taxon>
        <taxon>Agaricomycetes</taxon>
        <taxon>Agaricomycetidae</taxon>
        <taxon>Agaricales</taxon>
        <taxon>Pluteineae</taxon>
        <taxon>Amanitaceae</taxon>
        <taxon>Amanita</taxon>
    </lineage>
</organism>
<evidence type="ECO:0000313" key="8">
    <source>
        <dbReference type="Proteomes" id="UP000242287"/>
    </source>
</evidence>
<dbReference type="GO" id="GO:0000215">
    <property type="term" value="F:tRNA 2'-phosphotransferase activity"/>
    <property type="evidence" value="ECO:0007669"/>
    <property type="project" value="UniProtKB-EC"/>
</dbReference>
<evidence type="ECO:0000256" key="6">
    <source>
        <dbReference type="ARBA" id="ARBA00047949"/>
    </source>
</evidence>
<dbReference type="Proteomes" id="UP000242287">
    <property type="component" value="Unassembled WGS sequence"/>
</dbReference>
<dbReference type="Gene3D" id="1.10.10.970">
    <property type="entry name" value="RNA 2'-phosphotransferase, Tpt1/KptA family, N-terminal domain"/>
    <property type="match status" value="1"/>
</dbReference>
<dbReference type="EMBL" id="KZ301974">
    <property type="protein sequence ID" value="PFH53235.1"/>
    <property type="molecule type" value="Genomic_DNA"/>
</dbReference>
<evidence type="ECO:0000256" key="3">
    <source>
        <dbReference type="ARBA" id="ARBA00012007"/>
    </source>
</evidence>
<keyword evidence="5" id="KW-0520">NAD</keyword>